<evidence type="ECO:0000256" key="3">
    <source>
        <dbReference type="ARBA" id="ARBA00023125"/>
    </source>
</evidence>
<evidence type="ECO:0000313" key="10">
    <source>
        <dbReference type="Proteomes" id="UP001595721"/>
    </source>
</evidence>
<keyword evidence="4" id="KW-0804">Transcription</keyword>
<proteinExistence type="predicted"/>
<dbReference type="PANTHER" id="PTHR43537:SF34">
    <property type="entry name" value="PYRUVATE DEHYDROGENASE COMPLEX REPRESSOR"/>
    <property type="match status" value="1"/>
</dbReference>
<dbReference type="InterPro" id="IPR008920">
    <property type="entry name" value="TF_FadR/GntR_C"/>
</dbReference>
<evidence type="ECO:0000256" key="4">
    <source>
        <dbReference type="ARBA" id="ARBA00023163"/>
    </source>
</evidence>
<keyword evidence="10" id="KW-1185">Reference proteome</keyword>
<dbReference type="InterPro" id="IPR036388">
    <property type="entry name" value="WH-like_DNA-bd_sf"/>
</dbReference>
<organism evidence="9 10">
    <name type="scientific">Paracoccus mangrovi</name>
    <dbReference type="NCBI Taxonomy" id="1715645"/>
    <lineage>
        <taxon>Bacteria</taxon>
        <taxon>Pseudomonadati</taxon>
        <taxon>Pseudomonadota</taxon>
        <taxon>Alphaproteobacteria</taxon>
        <taxon>Rhodobacterales</taxon>
        <taxon>Paracoccaceae</taxon>
        <taxon>Paracoccus</taxon>
    </lineage>
</organism>
<dbReference type="Pfam" id="PF07729">
    <property type="entry name" value="FCD"/>
    <property type="match status" value="1"/>
</dbReference>
<protein>
    <recommendedName>
        <fullName evidence="6">Pyruvate dehydrogenase complex repressor</fullName>
    </recommendedName>
</protein>
<dbReference type="SMART" id="SM00895">
    <property type="entry name" value="FCD"/>
    <property type="match status" value="1"/>
</dbReference>
<sequence length="269" mass="29075">MTDTPMTRRAAQIVASHIEKLILEGALRPDEYLLGERELAARLNVSRPTLRDGLKLLEDRGLVVAERGRGTRIAALGAAAITDPLIALLAGSPELADDYLEFRDVVESQAAALAATRANDVDRRMIADCLAAIEAAHAGADPTEEAEADAALHLAIYEASHNLVLLQMMRALSGILRSDVIQNRGRMFTIPAIRELLRDQHRAIAQAILDRDAAAAQTAAHEHLAYIRHASREIHESEAQLGQSLRRLSGGGLGQRTAPTPHLATDPRA</sequence>
<keyword evidence="3" id="KW-0238">DNA-binding</keyword>
<evidence type="ECO:0000256" key="1">
    <source>
        <dbReference type="ARBA" id="ARBA00022491"/>
    </source>
</evidence>
<evidence type="ECO:0000259" key="8">
    <source>
        <dbReference type="PROSITE" id="PS50949"/>
    </source>
</evidence>
<dbReference type="InterPro" id="IPR000524">
    <property type="entry name" value="Tscrpt_reg_HTH_GntR"/>
</dbReference>
<reference evidence="10" key="1">
    <citation type="journal article" date="2019" name="Int. J. Syst. Evol. Microbiol.">
        <title>The Global Catalogue of Microorganisms (GCM) 10K type strain sequencing project: providing services to taxonomists for standard genome sequencing and annotation.</title>
        <authorList>
            <consortium name="The Broad Institute Genomics Platform"/>
            <consortium name="The Broad Institute Genome Sequencing Center for Infectious Disease"/>
            <person name="Wu L."/>
            <person name="Ma J."/>
        </authorList>
    </citation>
    <scope>NUCLEOTIDE SEQUENCE [LARGE SCALE GENOMIC DNA]</scope>
    <source>
        <strain evidence="10">KCTC 42899</strain>
    </source>
</reference>
<keyword evidence="1" id="KW-0678">Repressor</keyword>
<dbReference type="EMBL" id="JBHRXJ010000011">
    <property type="protein sequence ID" value="MFC3529362.1"/>
    <property type="molecule type" value="Genomic_DNA"/>
</dbReference>
<dbReference type="Gene3D" id="1.20.120.530">
    <property type="entry name" value="GntR ligand-binding domain-like"/>
    <property type="match status" value="1"/>
</dbReference>
<dbReference type="InterPro" id="IPR036390">
    <property type="entry name" value="WH_DNA-bd_sf"/>
</dbReference>
<dbReference type="SUPFAM" id="SSF48008">
    <property type="entry name" value="GntR ligand-binding domain-like"/>
    <property type="match status" value="1"/>
</dbReference>
<dbReference type="Gene3D" id="1.10.10.10">
    <property type="entry name" value="Winged helix-like DNA-binding domain superfamily/Winged helix DNA-binding domain"/>
    <property type="match status" value="1"/>
</dbReference>
<accession>A0ABV7R6C4</accession>
<name>A0ABV7R6C4_9RHOB</name>
<comment type="function">
    <text evidence="5">Transcriptional repressor for the pyruvate dehydrogenase complex genes aceEF and lpd.</text>
</comment>
<evidence type="ECO:0000256" key="7">
    <source>
        <dbReference type="SAM" id="MobiDB-lite"/>
    </source>
</evidence>
<gene>
    <name evidence="9" type="ORF">ACFOMH_14375</name>
</gene>
<dbReference type="CDD" id="cd07377">
    <property type="entry name" value="WHTH_GntR"/>
    <property type="match status" value="1"/>
</dbReference>
<feature type="domain" description="HTH gntR-type" evidence="8">
    <location>
        <begin position="8"/>
        <end position="76"/>
    </location>
</feature>
<feature type="region of interest" description="Disordered" evidence="7">
    <location>
        <begin position="247"/>
        <end position="269"/>
    </location>
</feature>
<dbReference type="PANTHER" id="PTHR43537">
    <property type="entry name" value="TRANSCRIPTIONAL REGULATOR, GNTR FAMILY"/>
    <property type="match status" value="1"/>
</dbReference>
<dbReference type="RefSeq" id="WP_374426719.1">
    <property type="nucleotide sequence ID" value="NZ_JBHRXJ010000011.1"/>
</dbReference>
<evidence type="ECO:0000256" key="6">
    <source>
        <dbReference type="ARBA" id="ARBA00039592"/>
    </source>
</evidence>
<evidence type="ECO:0000256" key="5">
    <source>
        <dbReference type="ARBA" id="ARBA00037357"/>
    </source>
</evidence>
<evidence type="ECO:0000256" key="2">
    <source>
        <dbReference type="ARBA" id="ARBA00023015"/>
    </source>
</evidence>
<comment type="caution">
    <text evidence="9">The sequence shown here is derived from an EMBL/GenBank/DDBJ whole genome shotgun (WGS) entry which is preliminary data.</text>
</comment>
<dbReference type="SMART" id="SM00345">
    <property type="entry name" value="HTH_GNTR"/>
    <property type="match status" value="1"/>
</dbReference>
<dbReference type="PRINTS" id="PR00035">
    <property type="entry name" value="HTHGNTR"/>
</dbReference>
<dbReference type="SUPFAM" id="SSF46785">
    <property type="entry name" value="Winged helix' DNA-binding domain"/>
    <property type="match status" value="1"/>
</dbReference>
<dbReference type="InterPro" id="IPR011711">
    <property type="entry name" value="GntR_C"/>
</dbReference>
<dbReference type="Proteomes" id="UP001595721">
    <property type="component" value="Unassembled WGS sequence"/>
</dbReference>
<evidence type="ECO:0000313" key="9">
    <source>
        <dbReference type="EMBL" id="MFC3529362.1"/>
    </source>
</evidence>
<dbReference type="PROSITE" id="PS50949">
    <property type="entry name" value="HTH_GNTR"/>
    <property type="match status" value="1"/>
</dbReference>
<keyword evidence="2" id="KW-0805">Transcription regulation</keyword>
<dbReference type="Pfam" id="PF00392">
    <property type="entry name" value="GntR"/>
    <property type="match status" value="1"/>
</dbReference>